<feature type="domain" description="Reverse transcriptase/retrotransposon-derived protein RNase H-like" evidence="2">
    <location>
        <begin position="2"/>
        <end position="60"/>
    </location>
</feature>
<sequence length="263" mass="30385">MSEACEKSFQEWNDRFTFALVLTLPEETAGFVVYYDASRIWLGCVLMQNGKVIAYVSRWLELLKDYDMSVLYHPNKVNVVANALSELYMGSVAHIEEAKQDLDPILVDLKEEVLKKSVDEFSQGGDGVLRYQGRLCVLNVDDLREQLMSEAHNSRYSIHPGTTKMSRDLREVYWWNGMKKYIAEFVTKCPNCQQVKVDHQKLGGLSQDNNIATWKWEDLNMDFIVGLPRTQRQHDSIWVIVDWMTKSDHFIPVKGFLFDGGLC</sequence>
<reference evidence="4" key="1">
    <citation type="submission" date="2023-08" db="EMBL/GenBank/DDBJ databases">
        <title>A de novo genome assembly of Solanum verrucosum Schlechtendal, a Mexican diploid species geographically isolated from the other diploid A-genome species in potato relatives.</title>
        <authorList>
            <person name="Hosaka K."/>
        </authorList>
    </citation>
    <scope>NUCLEOTIDE SEQUENCE</scope>
    <source>
        <tissue evidence="4">Young leaves</tissue>
    </source>
</reference>
<evidence type="ECO:0000313" key="4">
    <source>
        <dbReference type="EMBL" id="WMV55014.1"/>
    </source>
</evidence>
<dbReference type="InterPro" id="IPR050951">
    <property type="entry name" value="Retrovirus_Pol_polyprotein"/>
</dbReference>
<organism evidence="4 5">
    <name type="scientific">Solanum verrucosum</name>
    <dbReference type="NCBI Taxonomy" id="315347"/>
    <lineage>
        <taxon>Eukaryota</taxon>
        <taxon>Viridiplantae</taxon>
        <taxon>Streptophyta</taxon>
        <taxon>Embryophyta</taxon>
        <taxon>Tracheophyta</taxon>
        <taxon>Spermatophyta</taxon>
        <taxon>Magnoliopsida</taxon>
        <taxon>eudicotyledons</taxon>
        <taxon>Gunneridae</taxon>
        <taxon>Pentapetalae</taxon>
        <taxon>asterids</taxon>
        <taxon>lamiids</taxon>
        <taxon>Solanales</taxon>
        <taxon>Solanaceae</taxon>
        <taxon>Solanoideae</taxon>
        <taxon>Solaneae</taxon>
        <taxon>Solanum</taxon>
    </lineage>
</organism>
<dbReference type="InterPro" id="IPR041577">
    <property type="entry name" value="RT_RNaseH_2"/>
</dbReference>
<evidence type="ECO:0000259" key="3">
    <source>
        <dbReference type="Pfam" id="PF17921"/>
    </source>
</evidence>
<accession>A0AAF0V0J1</accession>
<evidence type="ECO:0000256" key="1">
    <source>
        <dbReference type="ARBA" id="ARBA00023268"/>
    </source>
</evidence>
<keyword evidence="1" id="KW-0511">Multifunctional enzyme</keyword>
<dbReference type="PANTHER" id="PTHR37984">
    <property type="entry name" value="PROTEIN CBG26694"/>
    <property type="match status" value="1"/>
</dbReference>
<feature type="domain" description="Integrase zinc-binding" evidence="3">
    <location>
        <begin position="142"/>
        <end position="197"/>
    </location>
</feature>
<dbReference type="SUPFAM" id="SSF56672">
    <property type="entry name" value="DNA/RNA polymerases"/>
    <property type="match status" value="1"/>
</dbReference>
<dbReference type="Pfam" id="PF17919">
    <property type="entry name" value="RT_RNaseH_2"/>
    <property type="match status" value="1"/>
</dbReference>
<dbReference type="GO" id="GO:0003824">
    <property type="term" value="F:catalytic activity"/>
    <property type="evidence" value="ECO:0007669"/>
    <property type="project" value="UniProtKB-KW"/>
</dbReference>
<dbReference type="PANTHER" id="PTHR37984:SF5">
    <property type="entry name" value="PROTEIN NYNRIN-LIKE"/>
    <property type="match status" value="1"/>
</dbReference>
<dbReference type="InterPro" id="IPR041588">
    <property type="entry name" value="Integrase_H2C2"/>
</dbReference>
<dbReference type="InterPro" id="IPR043502">
    <property type="entry name" value="DNA/RNA_pol_sf"/>
</dbReference>
<dbReference type="Pfam" id="PF17921">
    <property type="entry name" value="Integrase_H2C2"/>
    <property type="match status" value="1"/>
</dbReference>
<keyword evidence="5" id="KW-1185">Reference proteome</keyword>
<protein>
    <recommendedName>
        <fullName evidence="6">Integrase zinc-binding domain-containing protein</fullName>
    </recommendedName>
</protein>
<gene>
    <name evidence="4" type="ORF">MTR67_048399</name>
</gene>
<name>A0AAF0V0J1_SOLVR</name>
<evidence type="ECO:0008006" key="6">
    <source>
        <dbReference type="Google" id="ProtNLM"/>
    </source>
</evidence>
<evidence type="ECO:0000313" key="5">
    <source>
        <dbReference type="Proteomes" id="UP001234989"/>
    </source>
</evidence>
<dbReference type="Proteomes" id="UP001234989">
    <property type="component" value="Chromosome 11"/>
</dbReference>
<evidence type="ECO:0000259" key="2">
    <source>
        <dbReference type="Pfam" id="PF17919"/>
    </source>
</evidence>
<dbReference type="AlphaFoldDB" id="A0AAF0V0J1"/>
<proteinExistence type="predicted"/>
<dbReference type="EMBL" id="CP133622">
    <property type="protein sequence ID" value="WMV55014.1"/>
    <property type="molecule type" value="Genomic_DNA"/>
</dbReference>
<dbReference type="Gene3D" id="1.10.340.70">
    <property type="match status" value="1"/>
</dbReference>